<dbReference type="OrthoDB" id="9802264at2"/>
<dbReference type="PANTHER" id="PTHR43514:SF4">
    <property type="entry name" value="ABC TRANSPORTER I FAMILY MEMBER 10"/>
    <property type="match status" value="1"/>
</dbReference>
<dbReference type="SUPFAM" id="SSF52540">
    <property type="entry name" value="P-loop containing nucleoside triphosphate hydrolases"/>
    <property type="match status" value="1"/>
</dbReference>
<gene>
    <name evidence="12" type="primary">modC</name>
    <name evidence="12" type="ORF">DN730_03115</name>
</gene>
<dbReference type="InterPro" id="IPR011868">
    <property type="entry name" value="ModC_ABC_ATP-bd"/>
</dbReference>
<accession>A0A370UE33</accession>
<comment type="caution">
    <text evidence="12">The sequence shown here is derived from an EMBL/GenBank/DDBJ whole genome shotgun (WGS) entry which is preliminary data.</text>
</comment>
<dbReference type="EMBL" id="QKRA01000001">
    <property type="protein sequence ID" value="RDL46047.1"/>
    <property type="molecule type" value="Genomic_DNA"/>
</dbReference>
<dbReference type="SUPFAM" id="SSF50331">
    <property type="entry name" value="MOP-like"/>
    <property type="match status" value="1"/>
</dbReference>
<keyword evidence="5" id="KW-0547">Nucleotide-binding</keyword>
<evidence type="ECO:0000256" key="2">
    <source>
        <dbReference type="ARBA" id="ARBA00022475"/>
    </source>
</evidence>
<keyword evidence="6 12" id="KW-0067">ATP-binding</keyword>
<feature type="domain" description="Mop" evidence="11">
    <location>
        <begin position="298"/>
        <end position="363"/>
    </location>
</feature>
<protein>
    <submittedName>
        <fullName evidence="12">Molybdenum ABC transporter ATP-binding protein</fullName>
    </submittedName>
</protein>
<proteinExistence type="predicted"/>
<evidence type="ECO:0000256" key="6">
    <source>
        <dbReference type="ARBA" id="ARBA00022840"/>
    </source>
</evidence>
<keyword evidence="3 9" id="KW-0500">Molybdenum</keyword>
<evidence type="ECO:0000256" key="8">
    <source>
        <dbReference type="ARBA" id="ARBA00023136"/>
    </source>
</evidence>
<organism evidence="12 13">
    <name type="scientific">Marinomonas piezotolerans</name>
    <dbReference type="NCBI Taxonomy" id="2213058"/>
    <lineage>
        <taxon>Bacteria</taxon>
        <taxon>Pseudomonadati</taxon>
        <taxon>Pseudomonadota</taxon>
        <taxon>Gammaproteobacteria</taxon>
        <taxon>Oceanospirillales</taxon>
        <taxon>Oceanospirillaceae</taxon>
        <taxon>Marinomonas</taxon>
    </lineage>
</organism>
<dbReference type="InterPro" id="IPR003439">
    <property type="entry name" value="ABC_transporter-like_ATP-bd"/>
</dbReference>
<name>A0A370UE33_9GAMM</name>
<dbReference type="AlphaFoldDB" id="A0A370UE33"/>
<evidence type="ECO:0000256" key="3">
    <source>
        <dbReference type="ARBA" id="ARBA00022505"/>
    </source>
</evidence>
<dbReference type="GO" id="GO:0140359">
    <property type="term" value="F:ABC-type transporter activity"/>
    <property type="evidence" value="ECO:0007669"/>
    <property type="project" value="InterPro"/>
</dbReference>
<dbReference type="PANTHER" id="PTHR43514">
    <property type="entry name" value="ABC TRANSPORTER I FAMILY MEMBER 10"/>
    <property type="match status" value="1"/>
</dbReference>
<dbReference type="GO" id="GO:0016887">
    <property type="term" value="F:ATP hydrolysis activity"/>
    <property type="evidence" value="ECO:0007669"/>
    <property type="project" value="InterPro"/>
</dbReference>
<evidence type="ECO:0000313" key="12">
    <source>
        <dbReference type="EMBL" id="RDL46047.1"/>
    </source>
</evidence>
<keyword evidence="13" id="KW-1185">Reference proteome</keyword>
<dbReference type="InterPro" id="IPR008995">
    <property type="entry name" value="Mo/tungstate-bd_C_term_dom"/>
</dbReference>
<evidence type="ECO:0000256" key="4">
    <source>
        <dbReference type="ARBA" id="ARBA00022519"/>
    </source>
</evidence>
<dbReference type="InterPro" id="IPR027417">
    <property type="entry name" value="P-loop_NTPase"/>
</dbReference>
<dbReference type="Gene3D" id="2.40.50.100">
    <property type="match status" value="1"/>
</dbReference>
<dbReference type="Gene3D" id="3.40.50.300">
    <property type="entry name" value="P-loop containing nucleotide triphosphate hydrolases"/>
    <property type="match status" value="1"/>
</dbReference>
<dbReference type="InterPro" id="IPR005116">
    <property type="entry name" value="Transp-assoc_OB_typ1"/>
</dbReference>
<keyword evidence="1" id="KW-0813">Transport</keyword>
<evidence type="ECO:0000256" key="7">
    <source>
        <dbReference type="ARBA" id="ARBA00022967"/>
    </source>
</evidence>
<dbReference type="PROSITE" id="PS51866">
    <property type="entry name" value="MOP"/>
    <property type="match status" value="1"/>
</dbReference>
<reference evidence="12 13" key="1">
    <citation type="submission" date="2018-06" db="EMBL/GenBank/DDBJ databases">
        <title>Marinomonas sp. YLB-05 draft genome sequence.</title>
        <authorList>
            <person name="Yu L."/>
            <person name="Tang X."/>
        </authorList>
    </citation>
    <scope>NUCLEOTIDE SEQUENCE [LARGE SCALE GENOMIC DNA]</scope>
    <source>
        <strain evidence="12 13">YLB-05</strain>
    </source>
</reference>
<dbReference type="GO" id="GO:0016020">
    <property type="term" value="C:membrane"/>
    <property type="evidence" value="ECO:0007669"/>
    <property type="project" value="InterPro"/>
</dbReference>
<keyword evidence="2" id="KW-1003">Cell membrane</keyword>
<keyword evidence="7" id="KW-1278">Translocase</keyword>
<dbReference type="InterPro" id="IPR017871">
    <property type="entry name" value="ABC_transporter-like_CS"/>
</dbReference>
<dbReference type="SMART" id="SM00382">
    <property type="entry name" value="AAA"/>
    <property type="match status" value="1"/>
</dbReference>
<dbReference type="Proteomes" id="UP000254326">
    <property type="component" value="Unassembled WGS sequence"/>
</dbReference>
<keyword evidence="8" id="KW-0472">Membrane</keyword>
<dbReference type="GO" id="GO:0005524">
    <property type="term" value="F:ATP binding"/>
    <property type="evidence" value="ECO:0007669"/>
    <property type="project" value="UniProtKB-KW"/>
</dbReference>
<dbReference type="PROSITE" id="PS00211">
    <property type="entry name" value="ABC_TRANSPORTER_1"/>
    <property type="match status" value="1"/>
</dbReference>
<dbReference type="InterPro" id="IPR003593">
    <property type="entry name" value="AAA+_ATPase"/>
</dbReference>
<dbReference type="GO" id="GO:0015098">
    <property type="term" value="F:molybdate ion transmembrane transporter activity"/>
    <property type="evidence" value="ECO:0007669"/>
    <property type="project" value="InterPro"/>
</dbReference>
<dbReference type="InterPro" id="IPR004606">
    <property type="entry name" value="Mop_domain"/>
</dbReference>
<sequence>MRMNHESLLDVALKLDRAGHFALDVSIQTPLAGVTVLMGASGSGKTTLLRSIAGLEKAACGHIQVGDVCWQSSTYSLPVHKRSLAYVFQEPSLFPHLTVKQNLEFALIRSVAKSSLDEQVHLIGLLGIEGLLERRPEQLSGGERQRVAIARAIFRKPALLMMDEPLAALDTQRKQEVLPYIEALARETDIPILYVTHSIEEAARISDRVVYLQDGRVQTQGHINEVLERVNITAPEFGRLGSAVSGSVSEQLEQWKLCRVTTTFGDVLIPNCNRLVGEPTKLFIQANQVSLSLSQPVDSTLLNNYVGHITKITSASESALATIQVNLKGVLILAQITQMSLHALQLETGLQVWVSIKSAALMS</sequence>
<evidence type="ECO:0000256" key="1">
    <source>
        <dbReference type="ARBA" id="ARBA00022448"/>
    </source>
</evidence>
<evidence type="ECO:0000259" key="10">
    <source>
        <dbReference type="PROSITE" id="PS50893"/>
    </source>
</evidence>
<evidence type="ECO:0000256" key="5">
    <source>
        <dbReference type="ARBA" id="ARBA00022741"/>
    </source>
</evidence>
<evidence type="ECO:0000256" key="9">
    <source>
        <dbReference type="PROSITE-ProRule" id="PRU01213"/>
    </source>
</evidence>
<dbReference type="PROSITE" id="PS50893">
    <property type="entry name" value="ABC_TRANSPORTER_2"/>
    <property type="match status" value="1"/>
</dbReference>
<dbReference type="Pfam" id="PF00005">
    <property type="entry name" value="ABC_tran"/>
    <property type="match status" value="1"/>
</dbReference>
<dbReference type="InterPro" id="IPR050334">
    <property type="entry name" value="Molybdenum_import_ModC"/>
</dbReference>
<keyword evidence="4" id="KW-0997">Cell inner membrane</keyword>
<dbReference type="NCBIfam" id="TIGR02142">
    <property type="entry name" value="modC_ABC"/>
    <property type="match status" value="1"/>
</dbReference>
<dbReference type="RefSeq" id="WP_115466633.1">
    <property type="nucleotide sequence ID" value="NZ_QKRA01000001.1"/>
</dbReference>
<evidence type="ECO:0000313" key="13">
    <source>
        <dbReference type="Proteomes" id="UP000254326"/>
    </source>
</evidence>
<feature type="domain" description="ABC transporter" evidence="10">
    <location>
        <begin position="6"/>
        <end position="239"/>
    </location>
</feature>
<evidence type="ECO:0000259" key="11">
    <source>
        <dbReference type="PROSITE" id="PS51866"/>
    </source>
</evidence>
<dbReference type="Pfam" id="PF03459">
    <property type="entry name" value="TOBE"/>
    <property type="match status" value="1"/>
</dbReference>